<proteinExistence type="predicted"/>
<dbReference type="EMBL" id="GGFL01015731">
    <property type="protein sequence ID" value="MBW79909.1"/>
    <property type="molecule type" value="Transcribed_RNA"/>
</dbReference>
<feature type="chain" id="PRO_5014928310" evidence="1">
    <location>
        <begin position="19"/>
        <end position="67"/>
    </location>
</feature>
<organism evidence="2">
    <name type="scientific">Anopheles darlingi</name>
    <name type="common">Mosquito</name>
    <dbReference type="NCBI Taxonomy" id="43151"/>
    <lineage>
        <taxon>Eukaryota</taxon>
        <taxon>Metazoa</taxon>
        <taxon>Ecdysozoa</taxon>
        <taxon>Arthropoda</taxon>
        <taxon>Hexapoda</taxon>
        <taxon>Insecta</taxon>
        <taxon>Pterygota</taxon>
        <taxon>Neoptera</taxon>
        <taxon>Endopterygota</taxon>
        <taxon>Diptera</taxon>
        <taxon>Nematocera</taxon>
        <taxon>Culicoidea</taxon>
        <taxon>Culicidae</taxon>
        <taxon>Anophelinae</taxon>
        <taxon>Anopheles</taxon>
    </lineage>
</organism>
<evidence type="ECO:0000256" key="1">
    <source>
        <dbReference type="SAM" id="SignalP"/>
    </source>
</evidence>
<feature type="signal peptide" evidence="1">
    <location>
        <begin position="1"/>
        <end position="18"/>
    </location>
</feature>
<sequence length="67" mass="7481">MLQPVLCWTLLTIWFITQIPFSPPILAPFPCLRISLAAARLFALTPYRTSASTRCTGTGTNIRTSWP</sequence>
<dbReference type="AlphaFoldDB" id="A0A2M4DQX1"/>
<keyword evidence="1" id="KW-0732">Signal</keyword>
<accession>A0A2M4DQX1</accession>
<protein>
    <submittedName>
        <fullName evidence="2">Putative secreted protein</fullName>
    </submittedName>
</protein>
<reference evidence="2" key="1">
    <citation type="submission" date="2018-01" db="EMBL/GenBank/DDBJ databases">
        <title>An insight into the sialome of Amazonian anophelines.</title>
        <authorList>
            <person name="Ribeiro J.M."/>
            <person name="Scarpassa V."/>
            <person name="Calvo E."/>
        </authorList>
    </citation>
    <scope>NUCLEOTIDE SEQUENCE</scope>
</reference>
<name>A0A2M4DQX1_ANODA</name>
<evidence type="ECO:0000313" key="2">
    <source>
        <dbReference type="EMBL" id="MBW79909.1"/>
    </source>
</evidence>